<dbReference type="PANTHER" id="PTHR43791:SF92">
    <property type="entry name" value="AGL026WP"/>
    <property type="match status" value="1"/>
</dbReference>
<dbReference type="Gene3D" id="1.20.1250.20">
    <property type="entry name" value="MFS general substrate transporter like domains"/>
    <property type="match status" value="2"/>
</dbReference>
<feature type="domain" description="Major facilitator superfamily (MFS) profile" evidence="9">
    <location>
        <begin position="69"/>
        <end position="494"/>
    </location>
</feature>
<feature type="transmembrane region" description="Helical" evidence="8">
    <location>
        <begin position="135"/>
        <end position="156"/>
    </location>
</feature>
<organism evidence="10 11">
    <name type="scientific">Aspergillus sclerotialis</name>
    <dbReference type="NCBI Taxonomy" id="2070753"/>
    <lineage>
        <taxon>Eukaryota</taxon>
        <taxon>Fungi</taxon>
        <taxon>Dikarya</taxon>
        <taxon>Ascomycota</taxon>
        <taxon>Pezizomycotina</taxon>
        <taxon>Eurotiomycetes</taxon>
        <taxon>Eurotiomycetidae</taxon>
        <taxon>Eurotiales</taxon>
        <taxon>Aspergillaceae</taxon>
        <taxon>Aspergillus</taxon>
        <taxon>Aspergillus subgen. Polypaecilum</taxon>
    </lineage>
</organism>
<keyword evidence="5 8" id="KW-1133">Transmembrane helix</keyword>
<dbReference type="FunFam" id="1.20.1250.20:FF:000057">
    <property type="entry name" value="MFS general substrate transporter"/>
    <property type="match status" value="1"/>
</dbReference>
<dbReference type="GO" id="GO:0016020">
    <property type="term" value="C:membrane"/>
    <property type="evidence" value="ECO:0007669"/>
    <property type="project" value="UniProtKB-SubCell"/>
</dbReference>
<gene>
    <name evidence="10" type="ORF">PHISCL_06059</name>
</gene>
<dbReference type="OrthoDB" id="2250022at2759"/>
<feature type="transmembrane region" description="Helical" evidence="8">
    <location>
        <begin position="229"/>
        <end position="252"/>
    </location>
</feature>
<keyword evidence="4 8" id="KW-0812">Transmembrane</keyword>
<sequence length="494" mass="54826">MRSRTSHDFSPTGVAPAPDTSKPSIDNMDITTAPEPVIKKEPPPCVSRLTPEERQRAEKKLVRKIDIRLLPVLVIMYILNYLDRNNIAAARLAGLPQDLNLHGSQYQTCISILFVGYLLMQIPSNLLLTKLGKPAIYLPIAMILWGTISTLTAAVQNFSGLVAVRFFLGFVEAAYFPGCLYFLSAWYTRQELGFRTAALYSGSLISGAFSGLIAAGITENMDYVKGLRAWRWLFIIEGAITIAVAVLSMFVLPNFPRTTSWLSEEEKQLAAWRLEEDIGEDDKIESEQRPFLHGAKLAFADIKTWLLMLQILTLVSSASVTNFFPTVVQTLHYTNIQTLLLTAPPYVLAVVTTFGNAWHADRTGERYFHITLPLYISVAAFIIAAATTSTGPRYLAMMLMPPSFYASYVVALGWISNVIPRPAEKRAAALAGINAVGDASSIYSSFMYPDGDFPRFGEFPFSFNSSSCNERKLRNSIDLHPRCDGAEIRSCEVE</sequence>
<feature type="transmembrane region" description="Helical" evidence="8">
    <location>
        <begin position="197"/>
        <end position="217"/>
    </location>
</feature>
<dbReference type="InterPro" id="IPR020846">
    <property type="entry name" value="MFS_dom"/>
</dbReference>
<dbReference type="Pfam" id="PF07690">
    <property type="entry name" value="MFS_1"/>
    <property type="match status" value="1"/>
</dbReference>
<evidence type="ECO:0000256" key="3">
    <source>
        <dbReference type="ARBA" id="ARBA00022448"/>
    </source>
</evidence>
<feature type="transmembrane region" description="Helical" evidence="8">
    <location>
        <begin position="105"/>
        <end position="128"/>
    </location>
</feature>
<dbReference type="FunFam" id="1.20.1250.20:FF:000013">
    <property type="entry name" value="MFS general substrate transporter"/>
    <property type="match status" value="1"/>
</dbReference>
<dbReference type="Proteomes" id="UP000266188">
    <property type="component" value="Unassembled WGS sequence"/>
</dbReference>
<comment type="similarity">
    <text evidence="2">Belongs to the major facilitator superfamily.</text>
</comment>
<keyword evidence="6 8" id="KW-0472">Membrane</keyword>
<evidence type="ECO:0000256" key="5">
    <source>
        <dbReference type="ARBA" id="ARBA00022989"/>
    </source>
</evidence>
<evidence type="ECO:0000256" key="4">
    <source>
        <dbReference type="ARBA" id="ARBA00022692"/>
    </source>
</evidence>
<comment type="caution">
    <text evidence="10">The sequence shown here is derived from an EMBL/GenBank/DDBJ whole genome shotgun (WGS) entry which is preliminary data.</text>
</comment>
<evidence type="ECO:0000256" key="6">
    <source>
        <dbReference type="ARBA" id="ARBA00023136"/>
    </source>
</evidence>
<dbReference type="GO" id="GO:0022857">
    <property type="term" value="F:transmembrane transporter activity"/>
    <property type="evidence" value="ECO:0007669"/>
    <property type="project" value="InterPro"/>
</dbReference>
<feature type="region of interest" description="Disordered" evidence="7">
    <location>
        <begin position="1"/>
        <end position="52"/>
    </location>
</feature>
<dbReference type="PANTHER" id="PTHR43791">
    <property type="entry name" value="PERMEASE-RELATED"/>
    <property type="match status" value="1"/>
</dbReference>
<name>A0A3A2ZEM3_9EURO</name>
<dbReference type="EMBL" id="MVGC01000217">
    <property type="protein sequence ID" value="RJE21599.1"/>
    <property type="molecule type" value="Genomic_DNA"/>
</dbReference>
<dbReference type="PROSITE" id="PS50850">
    <property type="entry name" value="MFS"/>
    <property type="match status" value="1"/>
</dbReference>
<feature type="transmembrane region" description="Helical" evidence="8">
    <location>
        <begin position="65"/>
        <end position="82"/>
    </location>
</feature>
<reference evidence="11" key="1">
    <citation type="submission" date="2017-02" db="EMBL/GenBank/DDBJ databases">
        <authorList>
            <person name="Tafer H."/>
            <person name="Lopandic K."/>
        </authorList>
    </citation>
    <scope>NUCLEOTIDE SEQUENCE [LARGE SCALE GENOMIC DNA]</scope>
    <source>
        <strain evidence="11">CBS 366.77</strain>
    </source>
</reference>
<feature type="transmembrane region" description="Helical" evidence="8">
    <location>
        <begin position="305"/>
        <end position="324"/>
    </location>
</feature>
<dbReference type="InterPro" id="IPR036259">
    <property type="entry name" value="MFS_trans_sf"/>
</dbReference>
<dbReference type="InterPro" id="IPR011701">
    <property type="entry name" value="MFS"/>
</dbReference>
<feature type="transmembrane region" description="Helical" evidence="8">
    <location>
        <begin position="367"/>
        <end position="388"/>
    </location>
</feature>
<evidence type="ECO:0000313" key="10">
    <source>
        <dbReference type="EMBL" id="RJE21599.1"/>
    </source>
</evidence>
<comment type="subcellular location">
    <subcellularLocation>
        <location evidence="1">Membrane</location>
        <topology evidence="1">Multi-pass membrane protein</topology>
    </subcellularLocation>
</comment>
<keyword evidence="11" id="KW-1185">Reference proteome</keyword>
<evidence type="ECO:0000256" key="2">
    <source>
        <dbReference type="ARBA" id="ARBA00008335"/>
    </source>
</evidence>
<proteinExistence type="inferred from homology"/>
<evidence type="ECO:0000256" key="1">
    <source>
        <dbReference type="ARBA" id="ARBA00004141"/>
    </source>
</evidence>
<feature type="transmembrane region" description="Helical" evidence="8">
    <location>
        <begin position="162"/>
        <end position="185"/>
    </location>
</feature>
<feature type="transmembrane region" description="Helical" evidence="8">
    <location>
        <begin position="336"/>
        <end position="355"/>
    </location>
</feature>
<protein>
    <submittedName>
        <fullName evidence="10">Transporter</fullName>
    </submittedName>
</protein>
<dbReference type="AlphaFoldDB" id="A0A3A2ZEM3"/>
<evidence type="ECO:0000256" key="8">
    <source>
        <dbReference type="SAM" id="Phobius"/>
    </source>
</evidence>
<evidence type="ECO:0000259" key="9">
    <source>
        <dbReference type="PROSITE" id="PS50850"/>
    </source>
</evidence>
<accession>A0A3A2ZEM3</accession>
<evidence type="ECO:0000256" key="7">
    <source>
        <dbReference type="SAM" id="MobiDB-lite"/>
    </source>
</evidence>
<dbReference type="SUPFAM" id="SSF103473">
    <property type="entry name" value="MFS general substrate transporter"/>
    <property type="match status" value="1"/>
</dbReference>
<evidence type="ECO:0000313" key="11">
    <source>
        <dbReference type="Proteomes" id="UP000266188"/>
    </source>
</evidence>
<keyword evidence="3" id="KW-0813">Transport</keyword>
<feature type="transmembrane region" description="Helical" evidence="8">
    <location>
        <begin position="394"/>
        <end position="415"/>
    </location>
</feature>